<feature type="transmembrane region" description="Helical" evidence="6">
    <location>
        <begin position="445"/>
        <end position="470"/>
    </location>
</feature>
<dbReference type="InterPro" id="IPR004840">
    <property type="entry name" value="Amino_acid_permease_CS"/>
</dbReference>
<keyword evidence="8" id="KW-1185">Reference proteome</keyword>
<dbReference type="EMBL" id="KZ107839">
    <property type="protein sequence ID" value="OSS53152.1"/>
    <property type="molecule type" value="Genomic_DNA"/>
</dbReference>
<feature type="transmembrane region" description="Helical" evidence="6">
    <location>
        <begin position="404"/>
        <end position="424"/>
    </location>
</feature>
<feature type="transmembrane region" description="Helical" evidence="6">
    <location>
        <begin position="71"/>
        <end position="91"/>
    </location>
</feature>
<feature type="transmembrane region" description="Helical" evidence="6">
    <location>
        <begin position="278"/>
        <end position="299"/>
    </location>
</feature>
<evidence type="ECO:0000313" key="8">
    <source>
        <dbReference type="Proteomes" id="UP000193240"/>
    </source>
</evidence>
<feature type="transmembrane region" description="Helical" evidence="6">
    <location>
        <begin position="128"/>
        <end position="153"/>
    </location>
</feature>
<dbReference type="STRING" id="105696.A0A1Y2MAW8"/>
<evidence type="ECO:0000256" key="6">
    <source>
        <dbReference type="SAM" id="Phobius"/>
    </source>
</evidence>
<evidence type="ECO:0000256" key="5">
    <source>
        <dbReference type="ARBA" id="ARBA00023136"/>
    </source>
</evidence>
<name>A0A1Y2MAW8_EPING</name>
<feature type="transmembrane region" description="Helical" evidence="6">
    <location>
        <begin position="189"/>
        <end position="211"/>
    </location>
</feature>
<dbReference type="PANTHER" id="PTHR45649:SF27">
    <property type="entry name" value="CHOLINE TRANSPORTER (EUROFUNG)"/>
    <property type="match status" value="1"/>
</dbReference>
<dbReference type="GO" id="GO:0022857">
    <property type="term" value="F:transmembrane transporter activity"/>
    <property type="evidence" value="ECO:0007669"/>
    <property type="project" value="InterPro"/>
</dbReference>
<dbReference type="Proteomes" id="UP000193240">
    <property type="component" value="Unassembled WGS sequence"/>
</dbReference>
<evidence type="ECO:0000256" key="4">
    <source>
        <dbReference type="ARBA" id="ARBA00022989"/>
    </source>
</evidence>
<dbReference type="PIRSF" id="PIRSF006060">
    <property type="entry name" value="AA_transporter"/>
    <property type="match status" value="1"/>
</dbReference>
<feature type="transmembrane region" description="Helical" evidence="6">
    <location>
        <begin position="165"/>
        <end position="183"/>
    </location>
</feature>
<dbReference type="PROSITE" id="PS00218">
    <property type="entry name" value="AMINO_ACID_PERMEASE_1"/>
    <property type="match status" value="1"/>
</dbReference>
<organism evidence="7 8">
    <name type="scientific">Epicoccum nigrum</name>
    <name type="common">Soil fungus</name>
    <name type="synonym">Epicoccum purpurascens</name>
    <dbReference type="NCBI Taxonomy" id="105696"/>
    <lineage>
        <taxon>Eukaryota</taxon>
        <taxon>Fungi</taxon>
        <taxon>Dikarya</taxon>
        <taxon>Ascomycota</taxon>
        <taxon>Pezizomycotina</taxon>
        <taxon>Dothideomycetes</taxon>
        <taxon>Pleosporomycetidae</taxon>
        <taxon>Pleosporales</taxon>
        <taxon>Pleosporineae</taxon>
        <taxon>Didymellaceae</taxon>
        <taxon>Epicoccum</taxon>
    </lineage>
</organism>
<evidence type="ECO:0000256" key="1">
    <source>
        <dbReference type="ARBA" id="ARBA00004141"/>
    </source>
</evidence>
<dbReference type="InParanoid" id="A0A1Y2MAW8"/>
<evidence type="ECO:0008006" key="9">
    <source>
        <dbReference type="Google" id="ProtNLM"/>
    </source>
</evidence>
<gene>
    <name evidence="7" type="ORF">B5807_02214</name>
</gene>
<dbReference type="Pfam" id="PF13520">
    <property type="entry name" value="AA_permease_2"/>
    <property type="match status" value="1"/>
</dbReference>
<dbReference type="PANTHER" id="PTHR45649">
    <property type="entry name" value="AMINO-ACID PERMEASE BAT1"/>
    <property type="match status" value="1"/>
</dbReference>
<accession>A0A1Y2MAW8</accession>
<dbReference type="GO" id="GO:0006865">
    <property type="term" value="P:amino acid transport"/>
    <property type="evidence" value="ECO:0007669"/>
    <property type="project" value="InterPro"/>
</dbReference>
<sequence>MGRDKEEKPRLASFDDTIGVGEVINASGHKQELDRQFSLLSICSIGITTGNVWAALGGSIAIALYNGGPPGVIYAFIAVSCFYFMIAACIAEMASAIPSSAGVYHWASITGGPRYGRVLGYFAGWWNFWGWLFGTASMTSILANQIISMYGLFHPGYAYERWHVFVVYLLYTWISAFVVMYANRALPTLTNIGLFLILAGCFITIMVCAIMPSKTGKGYATHSFVWKEWQNQTGWTSEGFVFCFGMLNGAYAVGTPDCVSHLAEEVPKPRINIPKAILVQYIVGFLTAFFYVITIFYSVNDLDSLFSNPWPFPLAELYRQSTNSVAGSLGLLIVIHLPTFCTNVGTYITSGRMLWTLGRDNATPASAWIGRVHASQQNPFNATLACAVLNSLLGAIYVGNSTAFAAFVGSFIVMSSCSYLAFIAPNIISCRAYVIRGPFTMPSPVFYTVATLACGYMAVWIVIYCFPAAVPFDATTMNYSCVIVGGLTAFQGVWYAVIRKRGYQGPRGMLVEAEQRLARGEAIVVGTRSIIGGERSVRAGKEML</sequence>
<dbReference type="OMA" id="FWNCLAW"/>
<protein>
    <recommendedName>
        <fullName evidence="9">Amino acid permease/ SLC12A domain-containing protein</fullName>
    </recommendedName>
</protein>
<dbReference type="InterPro" id="IPR002293">
    <property type="entry name" value="AA/rel_permease1"/>
</dbReference>
<keyword evidence="5 6" id="KW-0472">Membrane</keyword>
<keyword evidence="2" id="KW-0813">Transport</keyword>
<reference evidence="7 8" key="1">
    <citation type="journal article" date="2017" name="Genome Announc.">
        <title>Genome sequence of the saprophytic ascomycete Epicoccum nigrum ICMP 19927 strain isolated from New Zealand.</title>
        <authorList>
            <person name="Fokin M."/>
            <person name="Fleetwood D."/>
            <person name="Weir B.S."/>
            <person name="Villas-Boas S.G."/>
        </authorList>
    </citation>
    <scope>NUCLEOTIDE SEQUENCE [LARGE SCALE GENOMIC DNA]</scope>
    <source>
        <strain evidence="7 8">ICMP 19927</strain>
    </source>
</reference>
<feature type="transmembrane region" description="Helical" evidence="6">
    <location>
        <begin position="325"/>
        <end position="349"/>
    </location>
</feature>
<feature type="transmembrane region" description="Helical" evidence="6">
    <location>
        <begin position="380"/>
        <end position="398"/>
    </location>
</feature>
<dbReference type="GO" id="GO:0016020">
    <property type="term" value="C:membrane"/>
    <property type="evidence" value="ECO:0007669"/>
    <property type="project" value="UniProtKB-SubCell"/>
</dbReference>
<dbReference type="AlphaFoldDB" id="A0A1Y2MAW8"/>
<feature type="transmembrane region" description="Helical" evidence="6">
    <location>
        <begin position="39"/>
        <end position="65"/>
    </location>
</feature>
<proteinExistence type="predicted"/>
<feature type="transmembrane region" description="Helical" evidence="6">
    <location>
        <begin position="476"/>
        <end position="497"/>
    </location>
</feature>
<evidence type="ECO:0000256" key="2">
    <source>
        <dbReference type="ARBA" id="ARBA00022448"/>
    </source>
</evidence>
<keyword evidence="3 6" id="KW-0812">Transmembrane</keyword>
<evidence type="ECO:0000313" key="7">
    <source>
        <dbReference type="EMBL" id="OSS53152.1"/>
    </source>
</evidence>
<keyword evidence="4 6" id="KW-1133">Transmembrane helix</keyword>
<comment type="subcellular location">
    <subcellularLocation>
        <location evidence="1">Membrane</location>
        <topology evidence="1">Multi-pass membrane protein</topology>
    </subcellularLocation>
</comment>
<evidence type="ECO:0000256" key="3">
    <source>
        <dbReference type="ARBA" id="ARBA00022692"/>
    </source>
</evidence>
<dbReference type="Gene3D" id="1.20.1740.10">
    <property type="entry name" value="Amino acid/polyamine transporter I"/>
    <property type="match status" value="1"/>
</dbReference>